<protein>
    <submittedName>
        <fullName evidence="1">Uncharacterized protein</fullName>
    </submittedName>
</protein>
<evidence type="ECO:0000313" key="2">
    <source>
        <dbReference type="Proteomes" id="UP000006727"/>
    </source>
</evidence>
<dbReference type="Gramene" id="Pp3c19_8850V3.1">
    <property type="protein sequence ID" value="Pp3c19_8850V3.1"/>
    <property type="gene ID" value="Pp3c19_8850"/>
</dbReference>
<name>A0A7I4BM71_PHYPA</name>
<reference evidence="1 2" key="1">
    <citation type="journal article" date="2008" name="Science">
        <title>The Physcomitrella genome reveals evolutionary insights into the conquest of land by plants.</title>
        <authorList>
            <person name="Rensing S."/>
            <person name="Lang D."/>
            <person name="Zimmer A."/>
            <person name="Terry A."/>
            <person name="Salamov A."/>
            <person name="Shapiro H."/>
            <person name="Nishiyama T."/>
            <person name="Perroud P.-F."/>
            <person name="Lindquist E."/>
            <person name="Kamisugi Y."/>
            <person name="Tanahashi T."/>
            <person name="Sakakibara K."/>
            <person name="Fujita T."/>
            <person name="Oishi K."/>
            <person name="Shin-I T."/>
            <person name="Kuroki Y."/>
            <person name="Toyoda A."/>
            <person name="Suzuki Y."/>
            <person name="Hashimoto A."/>
            <person name="Yamaguchi K."/>
            <person name="Sugano A."/>
            <person name="Kohara Y."/>
            <person name="Fujiyama A."/>
            <person name="Anterola A."/>
            <person name="Aoki S."/>
            <person name="Ashton N."/>
            <person name="Barbazuk W.B."/>
            <person name="Barker E."/>
            <person name="Bennetzen J."/>
            <person name="Bezanilla M."/>
            <person name="Blankenship R."/>
            <person name="Cho S.H."/>
            <person name="Dutcher S."/>
            <person name="Estelle M."/>
            <person name="Fawcett J.A."/>
            <person name="Gundlach H."/>
            <person name="Hanada K."/>
            <person name="Heyl A."/>
            <person name="Hicks K.A."/>
            <person name="Hugh J."/>
            <person name="Lohr M."/>
            <person name="Mayer K."/>
            <person name="Melkozernov A."/>
            <person name="Murata T."/>
            <person name="Nelson D."/>
            <person name="Pils B."/>
            <person name="Prigge M."/>
            <person name="Reiss B."/>
            <person name="Renner T."/>
            <person name="Rombauts S."/>
            <person name="Rushton P."/>
            <person name="Sanderfoot A."/>
            <person name="Schween G."/>
            <person name="Shiu S.-H."/>
            <person name="Stueber K."/>
            <person name="Theodoulou F.L."/>
            <person name="Tu H."/>
            <person name="Van de Peer Y."/>
            <person name="Verrier P.J."/>
            <person name="Waters E."/>
            <person name="Wood A."/>
            <person name="Yang L."/>
            <person name="Cove D."/>
            <person name="Cuming A."/>
            <person name="Hasebe M."/>
            <person name="Lucas S."/>
            <person name="Mishler D.B."/>
            <person name="Reski R."/>
            <person name="Grigoriev I."/>
            <person name="Quatrano R.S."/>
            <person name="Boore J.L."/>
        </authorList>
    </citation>
    <scope>NUCLEOTIDE SEQUENCE [LARGE SCALE GENOMIC DNA]</scope>
    <source>
        <strain evidence="1 2">cv. Gransden 2004</strain>
    </source>
</reference>
<keyword evidence="2" id="KW-1185">Reference proteome</keyword>
<organism evidence="1 2">
    <name type="scientific">Physcomitrium patens</name>
    <name type="common">Spreading-leaved earth moss</name>
    <name type="synonym">Physcomitrella patens</name>
    <dbReference type="NCBI Taxonomy" id="3218"/>
    <lineage>
        <taxon>Eukaryota</taxon>
        <taxon>Viridiplantae</taxon>
        <taxon>Streptophyta</taxon>
        <taxon>Embryophyta</taxon>
        <taxon>Bryophyta</taxon>
        <taxon>Bryophytina</taxon>
        <taxon>Bryopsida</taxon>
        <taxon>Funariidae</taxon>
        <taxon>Funariales</taxon>
        <taxon>Funariaceae</taxon>
        <taxon>Physcomitrium</taxon>
    </lineage>
</organism>
<dbReference type="Proteomes" id="UP000006727">
    <property type="component" value="Chromosome 19"/>
</dbReference>
<dbReference type="EMBL" id="ABEU02000019">
    <property type="status" value="NOT_ANNOTATED_CDS"/>
    <property type="molecule type" value="Genomic_DNA"/>
</dbReference>
<accession>A0A7I4BM71</accession>
<sequence length="20" mass="2496">MWHLPFHRSTLHYGAHYTQI</sequence>
<proteinExistence type="predicted"/>
<dbReference type="EnsemblPlants" id="Pp3c19_8850V3.1">
    <property type="protein sequence ID" value="Pp3c19_8850V3.1"/>
    <property type="gene ID" value="Pp3c19_8850"/>
</dbReference>
<reference evidence="1 2" key="2">
    <citation type="journal article" date="2018" name="Plant J.">
        <title>The Physcomitrella patens chromosome-scale assembly reveals moss genome structure and evolution.</title>
        <authorList>
            <person name="Lang D."/>
            <person name="Ullrich K.K."/>
            <person name="Murat F."/>
            <person name="Fuchs J."/>
            <person name="Jenkins J."/>
            <person name="Haas F.B."/>
            <person name="Piednoel M."/>
            <person name="Gundlach H."/>
            <person name="Van Bel M."/>
            <person name="Meyberg R."/>
            <person name="Vives C."/>
            <person name="Morata J."/>
            <person name="Symeonidi A."/>
            <person name="Hiss M."/>
            <person name="Muchero W."/>
            <person name="Kamisugi Y."/>
            <person name="Saleh O."/>
            <person name="Blanc G."/>
            <person name="Decker E.L."/>
            <person name="van Gessel N."/>
            <person name="Grimwood J."/>
            <person name="Hayes R.D."/>
            <person name="Graham S.W."/>
            <person name="Gunter L.E."/>
            <person name="McDaniel S.F."/>
            <person name="Hoernstein S.N.W."/>
            <person name="Larsson A."/>
            <person name="Li F.W."/>
            <person name="Perroud P.F."/>
            <person name="Phillips J."/>
            <person name="Ranjan P."/>
            <person name="Rokshar D.S."/>
            <person name="Rothfels C.J."/>
            <person name="Schneider L."/>
            <person name="Shu S."/>
            <person name="Stevenson D.W."/>
            <person name="Thummler F."/>
            <person name="Tillich M."/>
            <person name="Villarreal Aguilar J.C."/>
            <person name="Widiez T."/>
            <person name="Wong G.K."/>
            <person name="Wymore A."/>
            <person name="Zhang Y."/>
            <person name="Zimmer A.D."/>
            <person name="Quatrano R.S."/>
            <person name="Mayer K.F.X."/>
            <person name="Goodstein D."/>
            <person name="Casacuberta J.M."/>
            <person name="Vandepoele K."/>
            <person name="Reski R."/>
            <person name="Cuming A.C."/>
            <person name="Tuskan G.A."/>
            <person name="Maumus F."/>
            <person name="Salse J."/>
            <person name="Schmutz J."/>
            <person name="Rensing S.A."/>
        </authorList>
    </citation>
    <scope>NUCLEOTIDE SEQUENCE [LARGE SCALE GENOMIC DNA]</scope>
    <source>
        <strain evidence="1 2">cv. Gransden 2004</strain>
    </source>
</reference>
<dbReference type="AlphaFoldDB" id="A0A7I4BM71"/>
<evidence type="ECO:0000313" key="1">
    <source>
        <dbReference type="EnsemblPlants" id="Pp3c19_8850V3.1"/>
    </source>
</evidence>
<dbReference type="InParanoid" id="A0A7I4BM71"/>
<reference evidence="1" key="3">
    <citation type="submission" date="2020-12" db="UniProtKB">
        <authorList>
            <consortium name="EnsemblPlants"/>
        </authorList>
    </citation>
    <scope>IDENTIFICATION</scope>
</reference>